<dbReference type="Gene3D" id="3.40.50.1110">
    <property type="entry name" value="SGNH hydrolase"/>
    <property type="match status" value="1"/>
</dbReference>
<feature type="repeat" description="Filamin" evidence="1">
    <location>
        <begin position="143"/>
        <end position="209"/>
    </location>
</feature>
<dbReference type="PROSITE" id="PS50194">
    <property type="entry name" value="FILAMIN_REPEAT"/>
    <property type="match status" value="1"/>
</dbReference>
<evidence type="ECO:0000256" key="1">
    <source>
        <dbReference type="PROSITE-ProRule" id="PRU00087"/>
    </source>
</evidence>
<dbReference type="PANTHER" id="PTHR16165">
    <property type="entry name" value="NXPE FAMILY MEMBER"/>
    <property type="match status" value="1"/>
</dbReference>
<protein>
    <submittedName>
        <fullName evidence="2">Uncharacterized protein</fullName>
    </submittedName>
</protein>
<evidence type="ECO:0000313" key="3">
    <source>
        <dbReference type="Proteomes" id="UP001159405"/>
    </source>
</evidence>
<accession>A0ABN8RGL0</accession>
<comment type="caution">
    <text evidence="2">The sequence shown here is derived from an EMBL/GenBank/DDBJ whole genome shotgun (WGS) entry which is preliminary data.</text>
</comment>
<sequence>LTNGKRLKPKETAAEGKFLARLAHPQNCTCNLIEQMEIQVKREMMASRMQKAFLVSVLVSAAVIVRDFYNCNTFVALNVLKKARVDESFLSDWCRLQRSRVDWEGLVSSCRHKMAWKHREMSSMNRTDPKRSFISRWQLRPQGEFSRFFIQSVTNDGVVKRTGGDSWRVHIRQGPASLAPMVIDHDDGTYEVMFLALEPGNYSAKVFLDYTLCEGYRDPPEDWYCKGDIQGHKQQQGMLGYTGDDFIMTAMLLWNGFGRWVNEKWKPYIPEAYENKERGRNSKLSTLMVYGDSIGVHYYRLATNRPLCKEIFRTCSKKYMWTYDAEWQRNDSNDFNQSIVLGEIKQLLGRPGMKGNRSVFFFNIGIHYSMSLNLTTYQRLIDNVIKMLKQGSGTEDENRTQSSETLSIWRSSTAIEAENFGKTFWGENLTEWRFHNNPRVQLFNTYATSAMCKAGIPVLDMYPLTAAWPKGTRDSIHYTDEPMEPAVSILQRYLVEKLLKT</sequence>
<dbReference type="InterPro" id="IPR014756">
    <property type="entry name" value="Ig_E-set"/>
</dbReference>
<keyword evidence="3" id="KW-1185">Reference proteome</keyword>
<gene>
    <name evidence="2" type="ORF">PLOB_00018210</name>
</gene>
<feature type="non-terminal residue" evidence="2">
    <location>
        <position position="1"/>
    </location>
</feature>
<dbReference type="Proteomes" id="UP001159405">
    <property type="component" value="Unassembled WGS sequence"/>
</dbReference>
<dbReference type="InterPro" id="IPR013783">
    <property type="entry name" value="Ig-like_fold"/>
</dbReference>
<evidence type="ECO:0000313" key="2">
    <source>
        <dbReference type="EMBL" id="CAH3176452.1"/>
    </source>
</evidence>
<dbReference type="Gene3D" id="2.60.40.10">
    <property type="entry name" value="Immunoglobulins"/>
    <property type="match status" value="1"/>
</dbReference>
<organism evidence="2 3">
    <name type="scientific">Porites lobata</name>
    <dbReference type="NCBI Taxonomy" id="104759"/>
    <lineage>
        <taxon>Eukaryota</taxon>
        <taxon>Metazoa</taxon>
        <taxon>Cnidaria</taxon>
        <taxon>Anthozoa</taxon>
        <taxon>Hexacorallia</taxon>
        <taxon>Scleractinia</taxon>
        <taxon>Fungiina</taxon>
        <taxon>Poritidae</taxon>
        <taxon>Porites</taxon>
    </lineage>
</organism>
<dbReference type="InterPro" id="IPR036514">
    <property type="entry name" value="SGNH_hydro_sf"/>
</dbReference>
<dbReference type="InterPro" id="IPR017868">
    <property type="entry name" value="Filamin/ABP280_repeat-like"/>
</dbReference>
<dbReference type="SUPFAM" id="SSF81296">
    <property type="entry name" value="E set domains"/>
    <property type="match status" value="1"/>
</dbReference>
<name>A0ABN8RGL0_9CNID</name>
<proteinExistence type="predicted"/>
<dbReference type="EMBL" id="CALNXK010000213">
    <property type="protein sequence ID" value="CAH3176452.1"/>
    <property type="molecule type" value="Genomic_DNA"/>
</dbReference>
<dbReference type="Pfam" id="PF00630">
    <property type="entry name" value="Filamin"/>
    <property type="match status" value="1"/>
</dbReference>
<reference evidence="2 3" key="1">
    <citation type="submission" date="2022-05" db="EMBL/GenBank/DDBJ databases">
        <authorList>
            <consortium name="Genoscope - CEA"/>
            <person name="William W."/>
        </authorList>
    </citation>
    <scope>NUCLEOTIDE SEQUENCE [LARGE SCALE GENOMIC DNA]</scope>
</reference>
<dbReference type="PANTHER" id="PTHR16165:SF5">
    <property type="entry name" value="NXPE FAMILY MEMBER 3"/>
    <property type="match status" value="1"/>
</dbReference>